<comment type="caution">
    <text evidence="6">Lacks conserved residue(s) required for the propagation of feature annotation.</text>
</comment>
<feature type="transmembrane region" description="Helical" evidence="6">
    <location>
        <begin position="36"/>
        <end position="56"/>
    </location>
</feature>
<evidence type="ECO:0000313" key="8">
    <source>
        <dbReference type="Proteomes" id="UP000007652"/>
    </source>
</evidence>
<name>I7K906_9CLOT</name>
<dbReference type="AlphaFoldDB" id="I7K906"/>
<proteinExistence type="inferred from homology"/>
<dbReference type="GO" id="GO:0046873">
    <property type="term" value="F:metal ion transmembrane transporter activity"/>
    <property type="evidence" value="ECO:0007669"/>
    <property type="project" value="InterPro"/>
</dbReference>
<protein>
    <recommendedName>
        <fullName evidence="6">GDT1 family protein</fullName>
    </recommendedName>
</protein>
<evidence type="ECO:0000256" key="3">
    <source>
        <dbReference type="ARBA" id="ARBA00022692"/>
    </source>
</evidence>
<dbReference type="STRING" id="857293.CAAU_1981"/>
<evidence type="ECO:0000256" key="5">
    <source>
        <dbReference type="ARBA" id="ARBA00023136"/>
    </source>
</evidence>
<feature type="transmembrane region" description="Helical" evidence="6">
    <location>
        <begin position="68"/>
        <end position="86"/>
    </location>
</feature>
<keyword evidence="8" id="KW-1185">Reference proteome</keyword>
<comment type="subcellular location">
    <subcellularLocation>
        <location evidence="1 6">Membrane</location>
        <topology evidence="1 6">Multi-pass membrane protein</topology>
    </subcellularLocation>
</comment>
<evidence type="ECO:0000313" key="7">
    <source>
        <dbReference type="EMBL" id="CCJ34065.1"/>
    </source>
</evidence>
<keyword evidence="3 6" id="KW-0812">Transmembrane</keyword>
<dbReference type="RefSeq" id="WP_008909322.1">
    <property type="nucleotide sequence ID" value="NZ_CAKP01000104.1"/>
</dbReference>
<reference evidence="7 8" key="1">
    <citation type="journal article" date="2011" name="J. Bacteriol.">
        <title>Draft genome sequence of Caloramator australicus strain RC3T, a thermoanaerobe from the Great Artesian Basin of Australia.</title>
        <authorList>
            <person name="Ogg C.D."/>
            <person name="Patel B.K.C."/>
        </authorList>
    </citation>
    <scope>NUCLEOTIDE SEQUENCE [LARGE SCALE GENOMIC DNA]</scope>
    <source>
        <strain evidence="7 8">RC3</strain>
    </source>
</reference>
<evidence type="ECO:0000256" key="6">
    <source>
        <dbReference type="RuleBase" id="RU365102"/>
    </source>
</evidence>
<dbReference type="PANTHER" id="PTHR12608">
    <property type="entry name" value="TRANSMEMBRANE PROTEIN HTP-1 RELATED"/>
    <property type="match status" value="1"/>
</dbReference>
<dbReference type="Pfam" id="PF01169">
    <property type="entry name" value="GDT1"/>
    <property type="match status" value="1"/>
</dbReference>
<evidence type="ECO:0000256" key="2">
    <source>
        <dbReference type="ARBA" id="ARBA00009190"/>
    </source>
</evidence>
<gene>
    <name evidence="7" type="ORF">CAAU_1981</name>
</gene>
<keyword evidence="5 6" id="KW-0472">Membrane</keyword>
<dbReference type="Proteomes" id="UP000007652">
    <property type="component" value="Unassembled WGS sequence"/>
</dbReference>
<comment type="similarity">
    <text evidence="2 6">Belongs to the GDT1 family.</text>
</comment>
<dbReference type="EMBL" id="CAKP01000104">
    <property type="protein sequence ID" value="CCJ34065.1"/>
    <property type="molecule type" value="Genomic_DNA"/>
</dbReference>
<dbReference type="eggNOG" id="COG2119">
    <property type="taxonomic scope" value="Bacteria"/>
</dbReference>
<evidence type="ECO:0000256" key="1">
    <source>
        <dbReference type="ARBA" id="ARBA00004141"/>
    </source>
</evidence>
<dbReference type="PANTHER" id="PTHR12608:SF1">
    <property type="entry name" value="TRANSMEMBRANE PROTEIN 165"/>
    <property type="match status" value="1"/>
</dbReference>
<dbReference type="OrthoDB" id="9801356at2"/>
<dbReference type="GO" id="GO:0016020">
    <property type="term" value="C:membrane"/>
    <property type="evidence" value="ECO:0007669"/>
    <property type="project" value="UniProtKB-SubCell"/>
</dbReference>
<sequence length="90" mass="9750">MIKIILSTFLIVFLAELGDKTQLATMLLSAKSTSKLSVFLGASLALICTTIIGVLCGSFIEKYISKNLLNIISAIVFIFIGILILIQTKK</sequence>
<evidence type="ECO:0000256" key="4">
    <source>
        <dbReference type="ARBA" id="ARBA00022989"/>
    </source>
</evidence>
<accession>I7K906</accession>
<organism evidence="7 8">
    <name type="scientific">Caloramator australicus RC3</name>
    <dbReference type="NCBI Taxonomy" id="857293"/>
    <lineage>
        <taxon>Bacteria</taxon>
        <taxon>Bacillati</taxon>
        <taxon>Bacillota</taxon>
        <taxon>Clostridia</taxon>
        <taxon>Eubacteriales</taxon>
        <taxon>Clostridiaceae</taxon>
        <taxon>Caloramator</taxon>
    </lineage>
</organism>
<keyword evidence="4 6" id="KW-1133">Transmembrane helix</keyword>
<comment type="caution">
    <text evidence="7">The sequence shown here is derived from an EMBL/GenBank/DDBJ whole genome shotgun (WGS) entry which is preliminary data.</text>
</comment>
<dbReference type="InterPro" id="IPR001727">
    <property type="entry name" value="GDT1-like"/>
</dbReference>